<reference evidence="7" key="1">
    <citation type="submission" date="2014-06" db="EMBL/GenBank/DDBJ databases">
        <authorList>
            <person name="Winans N.J."/>
            <person name="Newell P.D."/>
            <person name="Douglas A.E."/>
        </authorList>
    </citation>
    <scope>NUCLEOTIDE SEQUENCE [LARGE SCALE GENOMIC DNA]</scope>
    <source>
        <strain evidence="7">DmL_052</strain>
    </source>
</reference>
<dbReference type="InterPro" id="IPR058163">
    <property type="entry name" value="LysR-type_TF_proteobact-type"/>
</dbReference>
<proteinExistence type="inferred from homology"/>
<comment type="similarity">
    <text evidence="1">Belongs to the LysR transcriptional regulatory family.</text>
</comment>
<dbReference type="Pfam" id="PF00126">
    <property type="entry name" value="HTH_1"/>
    <property type="match status" value="1"/>
</dbReference>
<accession>A0A251ZW70</accession>
<comment type="caution">
    <text evidence="6">The sequence shown here is derived from an EMBL/GenBank/DDBJ whole genome shotgun (WGS) entry which is preliminary data.</text>
</comment>
<dbReference type="PROSITE" id="PS50931">
    <property type="entry name" value="HTH_LYSR"/>
    <property type="match status" value="1"/>
</dbReference>
<evidence type="ECO:0000256" key="3">
    <source>
        <dbReference type="ARBA" id="ARBA00023125"/>
    </source>
</evidence>
<dbReference type="SUPFAM" id="SSF46785">
    <property type="entry name" value="Winged helix' DNA-binding domain"/>
    <property type="match status" value="1"/>
</dbReference>
<dbReference type="AlphaFoldDB" id="A0A251ZW70"/>
<evidence type="ECO:0000256" key="2">
    <source>
        <dbReference type="ARBA" id="ARBA00023015"/>
    </source>
</evidence>
<evidence type="ECO:0000256" key="4">
    <source>
        <dbReference type="ARBA" id="ARBA00023163"/>
    </source>
</evidence>
<evidence type="ECO:0000256" key="1">
    <source>
        <dbReference type="ARBA" id="ARBA00009437"/>
    </source>
</evidence>
<dbReference type="Gene3D" id="1.10.10.10">
    <property type="entry name" value="Winged helix-like DNA-binding domain superfamily/Winged helix DNA-binding domain"/>
    <property type="match status" value="1"/>
</dbReference>
<dbReference type="RefSeq" id="WP_086632008.1">
    <property type="nucleotide sequence ID" value="NZ_JOPB01000003.1"/>
</dbReference>
<dbReference type="Proteomes" id="UP000194946">
    <property type="component" value="Unassembled WGS sequence"/>
</dbReference>
<dbReference type="InterPro" id="IPR036390">
    <property type="entry name" value="WH_DNA-bd_sf"/>
</dbReference>
<sequence>MSNQNIKAIEILINAIQLGSIRQAAITKNISPQAASQLLMQLEETLGVRLLNRTTRRLSLTEEGQNLINATQPALMALNRAFLNIQQSKDDISGPLRIIGPSSGFAPVLWPIINEYCQLYPEIQPNVQLDDNIKNWVVDRVDVGFHFGMSLSEELITRQLFSVQLIICASPDYLKQYGRPRSLDELSLHKCSIFQHPGSGQIFPWYVSIDDKIETLEVPPSLITNNTDIEIQAALDGKVISQLSSISVTHLIRDRKLIPLFINHIADHMHAYIYYGSKNKQPLKVRKFIDLAIKRLTNNQDLTLSIKELNHYAIYK</sequence>
<name>A0A251ZW70_9PROT</name>
<keyword evidence="2" id="KW-0805">Transcription regulation</keyword>
<dbReference type="GO" id="GO:0003700">
    <property type="term" value="F:DNA-binding transcription factor activity"/>
    <property type="evidence" value="ECO:0007669"/>
    <property type="project" value="InterPro"/>
</dbReference>
<keyword evidence="7" id="KW-1185">Reference proteome</keyword>
<dbReference type="InterPro" id="IPR000847">
    <property type="entry name" value="LysR_HTH_N"/>
</dbReference>
<evidence type="ECO:0000259" key="5">
    <source>
        <dbReference type="PROSITE" id="PS50931"/>
    </source>
</evidence>
<gene>
    <name evidence="6" type="ORF">HK18_05865</name>
</gene>
<dbReference type="PANTHER" id="PTHR30537:SF5">
    <property type="entry name" value="HTH-TYPE TRANSCRIPTIONAL ACTIVATOR TTDR-RELATED"/>
    <property type="match status" value="1"/>
</dbReference>
<dbReference type="Pfam" id="PF03466">
    <property type="entry name" value="LysR_substrate"/>
    <property type="match status" value="1"/>
</dbReference>
<protein>
    <submittedName>
        <fullName evidence="6">LysR family transcriptional regulator</fullName>
    </submittedName>
</protein>
<keyword evidence="4" id="KW-0804">Transcription</keyword>
<dbReference type="EMBL" id="JOPB01000003">
    <property type="protein sequence ID" value="OUI78914.1"/>
    <property type="molecule type" value="Genomic_DNA"/>
</dbReference>
<dbReference type="CDD" id="cd08422">
    <property type="entry name" value="PBP2_CrgA_like"/>
    <property type="match status" value="1"/>
</dbReference>
<keyword evidence="3" id="KW-0238">DNA-binding</keyword>
<feature type="domain" description="HTH lysR-type" evidence="5">
    <location>
        <begin position="4"/>
        <end position="61"/>
    </location>
</feature>
<dbReference type="SUPFAM" id="SSF53850">
    <property type="entry name" value="Periplasmic binding protein-like II"/>
    <property type="match status" value="1"/>
</dbReference>
<evidence type="ECO:0000313" key="6">
    <source>
        <dbReference type="EMBL" id="OUI78914.1"/>
    </source>
</evidence>
<dbReference type="InterPro" id="IPR036388">
    <property type="entry name" value="WH-like_DNA-bd_sf"/>
</dbReference>
<dbReference type="InterPro" id="IPR005119">
    <property type="entry name" value="LysR_subst-bd"/>
</dbReference>
<evidence type="ECO:0000313" key="7">
    <source>
        <dbReference type="Proteomes" id="UP000194946"/>
    </source>
</evidence>
<dbReference type="PANTHER" id="PTHR30537">
    <property type="entry name" value="HTH-TYPE TRANSCRIPTIONAL REGULATOR"/>
    <property type="match status" value="1"/>
</dbReference>
<dbReference type="Gene3D" id="3.40.190.290">
    <property type="match status" value="1"/>
</dbReference>
<dbReference type="GO" id="GO:0003677">
    <property type="term" value="F:DNA binding"/>
    <property type="evidence" value="ECO:0007669"/>
    <property type="project" value="UniProtKB-KW"/>
</dbReference>
<organism evidence="6 7">
    <name type="scientific">Commensalibacter intestini</name>
    <dbReference type="NCBI Taxonomy" id="479936"/>
    <lineage>
        <taxon>Bacteria</taxon>
        <taxon>Pseudomonadati</taxon>
        <taxon>Pseudomonadota</taxon>
        <taxon>Alphaproteobacteria</taxon>
        <taxon>Acetobacterales</taxon>
        <taxon>Acetobacteraceae</taxon>
    </lineage>
</organism>